<evidence type="ECO:0000313" key="3">
    <source>
        <dbReference type="Proteomes" id="UP000013232"/>
    </source>
</evidence>
<evidence type="ECO:0008006" key="4">
    <source>
        <dbReference type="Google" id="ProtNLM"/>
    </source>
</evidence>
<sequence length="212" mass="22201">MKPRQQGFTLVEIAIVLLIVGLLLGGVLKGQELIDSAKVKNLAQDFRTLPTLVHAYQDRFRALPGDDARARLHLCPDSGECTGQGDGNGVIDGNWDDAADSESFRFWQHVRLADLATGSSDTDNAGYLPRNAVGGRLGVQRGGNLLGIRGAILSCSGGIPGKLVRQLDLALDDGDPAAGSMRAGSDSGGSLIIVSTDNPLDDNASYTVCASL</sequence>
<reference evidence="2 3" key="1">
    <citation type="submission" date="2012-09" db="EMBL/GenBank/DDBJ databases">
        <title>Draft Genome Sequences of 6 Strains from Genus Thauera.</title>
        <authorList>
            <person name="Liu B."/>
            <person name="Shapleigh J.P."/>
            <person name="Frostegard A.H."/>
        </authorList>
    </citation>
    <scope>NUCLEOTIDE SEQUENCE [LARGE SCALE GENOMIC DNA]</scope>
    <source>
        <strain evidence="3">47Lol / DSM 12138</strain>
    </source>
</reference>
<keyword evidence="3" id="KW-1185">Reference proteome</keyword>
<dbReference type="PROSITE" id="PS00409">
    <property type="entry name" value="PROKAR_NTER_METHYL"/>
    <property type="match status" value="1"/>
</dbReference>
<dbReference type="InterPro" id="IPR045584">
    <property type="entry name" value="Pilin-like"/>
</dbReference>
<accession>N6Y4U8</accession>
<dbReference type="InterPro" id="IPR012902">
    <property type="entry name" value="N_methyl_site"/>
</dbReference>
<name>N6Y4U8_THAL4</name>
<dbReference type="Pfam" id="PF07963">
    <property type="entry name" value="N_methyl"/>
    <property type="match status" value="1"/>
</dbReference>
<dbReference type="eggNOG" id="COG2165">
    <property type="taxonomic scope" value="Bacteria"/>
</dbReference>
<keyword evidence="1" id="KW-1133">Transmembrane helix</keyword>
<organism evidence="2 3">
    <name type="scientific">Thauera linaloolentis (strain DSM 12138 / JCM 21573 / CCUG 41526 / CIP 105981 / IAM 15112 / NBRC 102519 / 47Lol)</name>
    <dbReference type="NCBI Taxonomy" id="1123367"/>
    <lineage>
        <taxon>Bacteria</taxon>
        <taxon>Pseudomonadati</taxon>
        <taxon>Pseudomonadota</taxon>
        <taxon>Betaproteobacteria</taxon>
        <taxon>Rhodocyclales</taxon>
        <taxon>Zoogloeaceae</taxon>
        <taxon>Thauera</taxon>
    </lineage>
</organism>
<feature type="transmembrane region" description="Helical" evidence="1">
    <location>
        <begin position="7"/>
        <end position="28"/>
    </location>
</feature>
<gene>
    <name evidence="2" type="ORF">C666_07135</name>
</gene>
<comment type="caution">
    <text evidence="2">The sequence shown here is derived from an EMBL/GenBank/DDBJ whole genome shotgun (WGS) entry which is preliminary data.</text>
</comment>
<dbReference type="RefSeq" id="WP_004336096.1">
    <property type="nucleotide sequence ID" value="NZ_AMXE01000018.1"/>
</dbReference>
<proteinExistence type="predicted"/>
<keyword evidence="1" id="KW-0812">Transmembrane</keyword>
<protein>
    <recommendedName>
        <fullName evidence="4">Prepilin-type N-terminal cleavage/methylation domain-containing protein</fullName>
    </recommendedName>
</protein>
<dbReference type="Proteomes" id="UP000013232">
    <property type="component" value="Unassembled WGS sequence"/>
</dbReference>
<dbReference type="OrthoDB" id="9795524at2"/>
<dbReference type="EMBL" id="AMXE01000018">
    <property type="protein sequence ID" value="ENO89216.1"/>
    <property type="molecule type" value="Genomic_DNA"/>
</dbReference>
<dbReference type="SUPFAM" id="SSF54523">
    <property type="entry name" value="Pili subunits"/>
    <property type="match status" value="1"/>
</dbReference>
<dbReference type="AlphaFoldDB" id="N6Y4U8"/>
<evidence type="ECO:0000313" key="2">
    <source>
        <dbReference type="EMBL" id="ENO89216.1"/>
    </source>
</evidence>
<dbReference type="STRING" id="1123367.GCA_000621305_02136"/>
<keyword evidence="1" id="KW-0472">Membrane</keyword>
<evidence type="ECO:0000256" key="1">
    <source>
        <dbReference type="SAM" id="Phobius"/>
    </source>
</evidence>
<dbReference type="NCBIfam" id="TIGR02532">
    <property type="entry name" value="IV_pilin_GFxxxE"/>
    <property type="match status" value="1"/>
</dbReference>